<protein>
    <submittedName>
        <fullName evidence="2">Disks large-associated protein 2-like isoform X2</fullName>
    </submittedName>
</protein>
<keyword evidence="3" id="KW-1185">Reference proteome</keyword>
<organism evidence="2 3">
    <name type="scientific">Lates japonicus</name>
    <name type="common">Japanese lates</name>
    <dbReference type="NCBI Taxonomy" id="270547"/>
    <lineage>
        <taxon>Eukaryota</taxon>
        <taxon>Metazoa</taxon>
        <taxon>Chordata</taxon>
        <taxon>Craniata</taxon>
        <taxon>Vertebrata</taxon>
        <taxon>Euteleostomi</taxon>
        <taxon>Actinopterygii</taxon>
        <taxon>Neopterygii</taxon>
        <taxon>Teleostei</taxon>
        <taxon>Neoteleostei</taxon>
        <taxon>Acanthomorphata</taxon>
        <taxon>Carangaria</taxon>
        <taxon>Carangaria incertae sedis</taxon>
        <taxon>Centropomidae</taxon>
        <taxon>Lates</taxon>
    </lineage>
</organism>
<dbReference type="Proteomes" id="UP001279410">
    <property type="component" value="Unassembled WGS sequence"/>
</dbReference>
<reference evidence="2" key="1">
    <citation type="submission" date="2022-08" db="EMBL/GenBank/DDBJ databases">
        <title>Genome sequencing of akame (Lates japonicus).</title>
        <authorList>
            <person name="Hashiguchi Y."/>
            <person name="Takahashi H."/>
        </authorList>
    </citation>
    <scope>NUCLEOTIDE SEQUENCE</scope>
    <source>
        <strain evidence="2">Kochi</strain>
    </source>
</reference>
<dbReference type="AlphaFoldDB" id="A0AAD3M1J2"/>
<gene>
    <name evidence="2" type="ORF">AKAME5_002691000</name>
</gene>
<accession>A0AAD3M1J2</accession>
<feature type="region of interest" description="Disordered" evidence="1">
    <location>
        <begin position="37"/>
        <end position="82"/>
    </location>
</feature>
<proteinExistence type="predicted"/>
<evidence type="ECO:0000256" key="1">
    <source>
        <dbReference type="SAM" id="MobiDB-lite"/>
    </source>
</evidence>
<dbReference type="EMBL" id="BRZM01003104">
    <property type="protein sequence ID" value="GLD45504.1"/>
    <property type="molecule type" value="Genomic_DNA"/>
</dbReference>
<comment type="caution">
    <text evidence="2">The sequence shown here is derived from an EMBL/GenBank/DDBJ whole genome shotgun (WGS) entry which is preliminary data.</text>
</comment>
<name>A0AAD3M1J2_LATJO</name>
<evidence type="ECO:0000313" key="3">
    <source>
        <dbReference type="Proteomes" id="UP001279410"/>
    </source>
</evidence>
<sequence>MDGINCARVGAQDEWGYRVKDDEIPCRRMRSSSYVKAMGMRRAESDSPAPRHASEVGAPDACQGHHQTQERLDSSECTTHSI</sequence>
<evidence type="ECO:0000313" key="2">
    <source>
        <dbReference type="EMBL" id="GLD45504.1"/>
    </source>
</evidence>